<dbReference type="GO" id="GO:0070038">
    <property type="term" value="F:rRNA (pseudouridine-N3-)-methyltransferase activity"/>
    <property type="evidence" value="ECO:0007669"/>
    <property type="project" value="UniProtKB-UniRule"/>
</dbReference>
<organism evidence="8 10">
    <name type="scientific">Acetivibrio saccincola</name>
    <dbReference type="NCBI Taxonomy" id="1677857"/>
    <lineage>
        <taxon>Bacteria</taxon>
        <taxon>Bacillati</taxon>
        <taxon>Bacillota</taxon>
        <taxon>Clostridia</taxon>
        <taxon>Eubacteriales</taxon>
        <taxon>Oscillospiraceae</taxon>
        <taxon>Acetivibrio</taxon>
    </lineage>
</organism>
<feature type="binding site" evidence="7">
    <location>
        <position position="108"/>
    </location>
    <ligand>
        <name>S-adenosyl-L-methionine</name>
        <dbReference type="ChEBI" id="CHEBI:59789"/>
    </ligand>
</feature>
<evidence type="ECO:0000256" key="4">
    <source>
        <dbReference type="ARBA" id="ARBA00022679"/>
    </source>
</evidence>
<dbReference type="InterPro" id="IPR029026">
    <property type="entry name" value="tRNA_m1G_MTases_N"/>
</dbReference>
<dbReference type="GO" id="GO:0005737">
    <property type="term" value="C:cytoplasm"/>
    <property type="evidence" value="ECO:0007669"/>
    <property type="project" value="UniProtKB-SubCell"/>
</dbReference>
<feature type="binding site" evidence="7">
    <location>
        <begin position="127"/>
        <end position="132"/>
    </location>
    <ligand>
        <name>S-adenosyl-L-methionine</name>
        <dbReference type="ChEBI" id="CHEBI:59789"/>
    </ligand>
</feature>
<dbReference type="InterPro" id="IPR029028">
    <property type="entry name" value="Alpha/beta_knot_MTases"/>
</dbReference>
<reference evidence="8 10" key="1">
    <citation type="submission" date="2017-12" db="EMBL/GenBank/DDBJ databases">
        <title>Complete genome sequence of Herbivorax saccincola GGR1, a novel Cellulosome-producing hydrolytic bacterium in a thermophilic biogas plant, established by Illumina and Nanopore MinION sequencing.</title>
        <authorList>
            <person name="Pechtl A."/>
            <person name="Ruckert C."/>
            <person name="Koeck D.E."/>
            <person name="Maus I."/>
            <person name="Winkler A."/>
            <person name="Kalinowski J."/>
            <person name="Puhler A."/>
            <person name="Schwarz W.W."/>
            <person name="Zverlov V.V."/>
            <person name="Schluter A."/>
            <person name="Liebl W."/>
        </authorList>
    </citation>
    <scope>NUCLEOTIDE SEQUENCE [LARGE SCALE GENOMIC DNA]</scope>
    <source>
        <strain evidence="8">GGR1</strain>
        <strain evidence="10">SR1</strain>
    </source>
</reference>
<comment type="subcellular location">
    <subcellularLocation>
        <location evidence="7">Cytoplasm</location>
    </subcellularLocation>
</comment>
<comment type="subunit">
    <text evidence="7">Homodimer.</text>
</comment>
<name>A0A2K9E5V1_9FIRM</name>
<dbReference type="PANTHER" id="PTHR33603:SF1">
    <property type="entry name" value="RIBOSOMAL RNA LARGE SUBUNIT METHYLTRANSFERASE H"/>
    <property type="match status" value="1"/>
</dbReference>
<keyword evidence="2 7" id="KW-0698">rRNA processing</keyword>
<dbReference type="NCBIfam" id="TIGR00246">
    <property type="entry name" value="tRNA_RlmH_YbeA"/>
    <property type="match status" value="1"/>
</dbReference>
<reference evidence="9 11" key="2">
    <citation type="journal article" date="2018" name="Syst. Appl. Microbiol.">
        <title>Characterization and high-quality draft genome sequence of Herbivorax saccincola A7, an anaerobic, alkaliphilic, thermophilic, cellulolytic, and xylanolytic bacterium.</title>
        <authorList>
            <person name="Aikawa S."/>
            <person name="Baramee S."/>
            <person name="Sermsathanaswadi J."/>
            <person name="Thianheng P."/>
            <person name="Tachaapaikoon C."/>
            <person name="Shikata A."/>
            <person name="Waeonukul R."/>
            <person name="Pason P."/>
            <person name="Ratanakhanokchai K."/>
            <person name="Kosugi A."/>
        </authorList>
    </citation>
    <scope>NUCLEOTIDE SEQUENCE [LARGE SCALE GENOMIC DNA]</scope>
    <source>
        <strain evidence="9 11">A7</strain>
    </source>
</reference>
<dbReference type="EMBL" id="CP025197">
    <property type="protein sequence ID" value="AUG59077.1"/>
    <property type="molecule type" value="Genomic_DNA"/>
</dbReference>
<evidence type="ECO:0000313" key="10">
    <source>
        <dbReference type="Proteomes" id="UP000233534"/>
    </source>
</evidence>
<dbReference type="NCBIfam" id="NF000985">
    <property type="entry name" value="PRK00103.1-3"/>
    <property type="match status" value="1"/>
</dbReference>
<evidence type="ECO:0000256" key="5">
    <source>
        <dbReference type="ARBA" id="ARBA00022691"/>
    </source>
</evidence>
<gene>
    <name evidence="7 8" type="primary">rlmH</name>
    <name evidence="9" type="ORF">B9R14_03130</name>
    <name evidence="8" type="ORF">HVS_16190</name>
</gene>
<proteinExistence type="inferred from homology"/>
<evidence type="ECO:0000256" key="3">
    <source>
        <dbReference type="ARBA" id="ARBA00022603"/>
    </source>
</evidence>
<protein>
    <recommendedName>
        <fullName evidence="7">Ribosomal RNA large subunit methyltransferase H</fullName>
        <ecNumber evidence="7">2.1.1.177</ecNumber>
    </recommendedName>
    <alternativeName>
        <fullName evidence="7">23S rRNA (pseudouridine1915-N3)-methyltransferase</fullName>
    </alternativeName>
    <alternativeName>
        <fullName evidence="7">23S rRNA m3Psi1915 methyltransferase</fullName>
    </alternativeName>
    <alternativeName>
        <fullName evidence="7">rRNA (pseudouridine-N3-)-methyltransferase RlmH</fullName>
    </alternativeName>
</protein>
<dbReference type="HAMAP" id="MF_00658">
    <property type="entry name" value="23SrRNA_methyltr_H"/>
    <property type="match status" value="1"/>
</dbReference>
<dbReference type="Pfam" id="PF02590">
    <property type="entry name" value="SPOUT_MTase"/>
    <property type="match status" value="1"/>
</dbReference>
<evidence type="ECO:0000256" key="7">
    <source>
        <dbReference type="HAMAP-Rule" id="MF_00658"/>
    </source>
</evidence>
<dbReference type="AlphaFoldDB" id="A0A2K9E5V1"/>
<comment type="function">
    <text evidence="7">Specifically methylates the pseudouridine at position 1915 (m3Psi1915) in 23S rRNA.</text>
</comment>
<evidence type="ECO:0000313" key="9">
    <source>
        <dbReference type="EMBL" id="PQQ65858.1"/>
    </source>
</evidence>
<feature type="binding site" evidence="7">
    <location>
        <position position="76"/>
    </location>
    <ligand>
        <name>S-adenosyl-L-methionine</name>
        <dbReference type="ChEBI" id="CHEBI:59789"/>
    </ligand>
</feature>
<evidence type="ECO:0000313" key="11">
    <source>
        <dbReference type="Proteomes" id="UP000239720"/>
    </source>
</evidence>
<dbReference type="Proteomes" id="UP000239720">
    <property type="component" value="Unassembled WGS sequence"/>
</dbReference>
<dbReference type="EMBL" id="NEMB01000003">
    <property type="protein sequence ID" value="PQQ65858.1"/>
    <property type="molecule type" value="Genomic_DNA"/>
</dbReference>
<dbReference type="EC" id="2.1.1.177" evidence="7"/>
<dbReference type="CDD" id="cd18081">
    <property type="entry name" value="RlmH-like"/>
    <property type="match status" value="1"/>
</dbReference>
<accession>A0A2K9E5V1</accession>
<keyword evidence="4 7" id="KW-0808">Transferase</keyword>
<comment type="catalytic activity">
    <reaction evidence="7">
        <text>pseudouridine(1915) in 23S rRNA + S-adenosyl-L-methionine = N(3)-methylpseudouridine(1915) in 23S rRNA + S-adenosyl-L-homocysteine + H(+)</text>
        <dbReference type="Rhea" id="RHEA:42752"/>
        <dbReference type="Rhea" id="RHEA-COMP:10221"/>
        <dbReference type="Rhea" id="RHEA-COMP:10222"/>
        <dbReference type="ChEBI" id="CHEBI:15378"/>
        <dbReference type="ChEBI" id="CHEBI:57856"/>
        <dbReference type="ChEBI" id="CHEBI:59789"/>
        <dbReference type="ChEBI" id="CHEBI:65314"/>
        <dbReference type="ChEBI" id="CHEBI:74486"/>
        <dbReference type="EC" id="2.1.1.177"/>
    </reaction>
</comment>
<dbReference type="Gene3D" id="3.40.1280.10">
    <property type="match status" value="1"/>
</dbReference>
<evidence type="ECO:0000256" key="6">
    <source>
        <dbReference type="ARBA" id="ARBA00038303"/>
    </source>
</evidence>
<comment type="similarity">
    <text evidence="6 7">Belongs to the RNA methyltransferase RlmH family.</text>
</comment>
<dbReference type="PIRSF" id="PIRSF004505">
    <property type="entry name" value="MT_bac"/>
    <property type="match status" value="1"/>
</dbReference>
<dbReference type="InterPro" id="IPR003742">
    <property type="entry name" value="RlmH-like"/>
</dbReference>
<evidence type="ECO:0000313" key="8">
    <source>
        <dbReference type="EMBL" id="AUG59077.1"/>
    </source>
</evidence>
<evidence type="ECO:0000256" key="1">
    <source>
        <dbReference type="ARBA" id="ARBA00022490"/>
    </source>
</evidence>
<keyword evidence="1 7" id="KW-0963">Cytoplasm</keyword>
<dbReference type="KEGG" id="hsc:HVS_16190"/>
<sequence length="159" mass="18105">MKINIIAVGKLKEKYLKEAVNEYSKRLSKFCQLDIVEVSDEKAPDKLSKLEEEKVKKREGQRIIKKIKDGSLVIVLDIKGEKLDSEGFANKLNSFFISGKSNITFIIGGSLGLDDEVLNLADFRFSLSDLTFPHQLARVILLEQIFRAFKILANETYHK</sequence>
<keyword evidence="5 7" id="KW-0949">S-adenosyl-L-methionine</keyword>
<keyword evidence="3 7" id="KW-0489">Methyltransferase</keyword>
<dbReference type="SUPFAM" id="SSF75217">
    <property type="entry name" value="alpha/beta knot"/>
    <property type="match status" value="1"/>
</dbReference>
<dbReference type="Proteomes" id="UP000233534">
    <property type="component" value="Chromosome"/>
</dbReference>
<dbReference type="OrthoDB" id="9806643at2"/>
<keyword evidence="10" id="KW-1185">Reference proteome</keyword>
<dbReference type="PANTHER" id="PTHR33603">
    <property type="entry name" value="METHYLTRANSFERASE"/>
    <property type="match status" value="1"/>
</dbReference>
<evidence type="ECO:0000256" key="2">
    <source>
        <dbReference type="ARBA" id="ARBA00022552"/>
    </source>
</evidence>
<dbReference type="RefSeq" id="WP_101303909.1">
    <property type="nucleotide sequence ID" value="NZ_CP025197.1"/>
</dbReference>